<sequence>MKIIIFHLPSIRSGVLAAFVFLSAVMLQATPDWWNARGVIDAGAVEEDSAMLSQGQLKHVTAKAIDELNEKLSGGAGVELTTLLSSWTAAHPDLDDTTAMSIGQVKYIASLVFAELVASGNDEPLTAGDNNTKPSALLAAWNVPGASDNDNTAASIGQMKYLFSWELPVVLDEFDFAIIRYRWTAAGGDDLDTRTAIIQPALDPSFYDNPAIIDVGWARGSTVPNSGAAASEPYLAHGGDNRDDGVEAVLFDLQKLRADNPSVNTIEVRLRAFWYGSLVSGNLQIEFETYQGGTMNQVGFDFVNSGGQLVDQIIVNRNTQLQQSGDIDGSEMGKLIYDFNTNEATITSPVQAPQGFAALSALSVSEPQQIPRSSVTK</sequence>
<proteinExistence type="predicted"/>
<evidence type="ECO:0000313" key="1">
    <source>
        <dbReference type="EMBL" id="WOO42092.1"/>
    </source>
</evidence>
<keyword evidence="2" id="KW-1185">Reference proteome</keyword>
<organism evidence="1 2">
    <name type="scientific">Rubellicoccus peritrichatus</name>
    <dbReference type="NCBI Taxonomy" id="3080537"/>
    <lineage>
        <taxon>Bacteria</taxon>
        <taxon>Pseudomonadati</taxon>
        <taxon>Verrucomicrobiota</taxon>
        <taxon>Opitutia</taxon>
        <taxon>Puniceicoccales</taxon>
        <taxon>Cerasicoccaceae</taxon>
        <taxon>Rubellicoccus</taxon>
    </lineage>
</organism>
<protein>
    <submittedName>
        <fullName evidence="1">Uncharacterized protein</fullName>
    </submittedName>
</protein>
<dbReference type="RefSeq" id="WP_317834576.1">
    <property type="nucleotide sequence ID" value="NZ_CP136920.1"/>
</dbReference>
<evidence type="ECO:0000313" key="2">
    <source>
        <dbReference type="Proteomes" id="UP001304300"/>
    </source>
</evidence>
<dbReference type="AlphaFoldDB" id="A0AAQ3QWP0"/>
<dbReference type="EMBL" id="CP136920">
    <property type="protein sequence ID" value="WOO42092.1"/>
    <property type="molecule type" value="Genomic_DNA"/>
</dbReference>
<gene>
    <name evidence="1" type="ORF">RZN69_03260</name>
</gene>
<name>A0AAQ3QWP0_9BACT</name>
<reference evidence="1 2" key="1">
    <citation type="submission" date="2023-10" db="EMBL/GenBank/DDBJ databases">
        <title>Rubellicoccus peritrichatus gen. nov., sp. nov., isolated from an algae of coral reef tank.</title>
        <authorList>
            <person name="Luo J."/>
        </authorList>
    </citation>
    <scope>NUCLEOTIDE SEQUENCE [LARGE SCALE GENOMIC DNA]</scope>
    <source>
        <strain evidence="1 2">CR14</strain>
    </source>
</reference>
<dbReference type="KEGG" id="puo:RZN69_03260"/>
<dbReference type="Proteomes" id="UP001304300">
    <property type="component" value="Chromosome"/>
</dbReference>
<accession>A0AAQ3QWP0</accession>